<comment type="caution">
    <text evidence="2">The sequence shown here is derived from an EMBL/GenBank/DDBJ whole genome shotgun (WGS) entry which is preliminary data.</text>
</comment>
<dbReference type="AlphaFoldDB" id="A0AAW1HUJ2"/>
<feature type="compositionally biased region" description="Low complexity" evidence="1">
    <location>
        <begin position="28"/>
        <end position="50"/>
    </location>
</feature>
<name>A0AAW1HUJ2_POPJA</name>
<feature type="compositionally biased region" description="Polar residues" evidence="1">
    <location>
        <begin position="18"/>
        <end position="27"/>
    </location>
</feature>
<dbReference type="EMBL" id="JASPKY010000899">
    <property type="protein sequence ID" value="KAK9680417.1"/>
    <property type="molecule type" value="Genomic_DNA"/>
</dbReference>
<gene>
    <name evidence="2" type="ORF">QE152_g39095</name>
</gene>
<protein>
    <recommendedName>
        <fullName evidence="4">Helitron helicase-like domain-containing protein</fullName>
    </recommendedName>
</protein>
<evidence type="ECO:0008006" key="4">
    <source>
        <dbReference type="Google" id="ProtNLM"/>
    </source>
</evidence>
<feature type="non-terminal residue" evidence="2">
    <location>
        <position position="454"/>
    </location>
</feature>
<feature type="compositionally biased region" description="Basic residues" evidence="1">
    <location>
        <begin position="1"/>
        <end position="17"/>
    </location>
</feature>
<feature type="compositionally biased region" description="Polar residues" evidence="1">
    <location>
        <begin position="51"/>
        <end position="66"/>
    </location>
</feature>
<evidence type="ECO:0000313" key="2">
    <source>
        <dbReference type="EMBL" id="KAK9680417.1"/>
    </source>
</evidence>
<dbReference type="PANTHER" id="PTHR45786">
    <property type="entry name" value="DNA BINDING PROTEIN-LIKE"/>
    <property type="match status" value="1"/>
</dbReference>
<sequence>MPRKPRLTRPKGKKQSKNQRSTQANLNSTSASTQTTQLTQSTTQGTTQASVRTTQMPNTIPDSWTATPPKRSRSVCTCNLPGSSIKRCPIHDVNAGSRIDQDFGENYSIRTTTTNLTQTSQMSVRTTQIPNTIPDSWPASLLQQSSPDCDQETGSPTIRCPVDDTIREDMHRYFNNHHLIATKKQAHPPFAAQCPLHEIEPANEVVNADPFNDSLNELLEAINFNTPQENNLPDPADDIEILPPIPDQVGPANYLLAATRQNIEVHNCGHLDQNCPHCNAKYFVFEQNTRGTYNKCCSEGNIILAPFAQHPQELRRLFTSEGNVILAPFAQHPQELRRLFTGQHRLSREFKRNINVYNNCFQFASVQANLREIPGQGPFVYAVQGQIYHHYSDVNINREQQHYGPVYYLDPEEAIRQRVDNAGENNVNPALIRLIEDELRNVNPYARVYIHLHQ</sequence>
<dbReference type="Proteomes" id="UP001458880">
    <property type="component" value="Unassembled WGS sequence"/>
</dbReference>
<feature type="region of interest" description="Disordered" evidence="1">
    <location>
        <begin position="1"/>
        <end position="74"/>
    </location>
</feature>
<organism evidence="2 3">
    <name type="scientific">Popillia japonica</name>
    <name type="common">Japanese beetle</name>
    <dbReference type="NCBI Taxonomy" id="7064"/>
    <lineage>
        <taxon>Eukaryota</taxon>
        <taxon>Metazoa</taxon>
        <taxon>Ecdysozoa</taxon>
        <taxon>Arthropoda</taxon>
        <taxon>Hexapoda</taxon>
        <taxon>Insecta</taxon>
        <taxon>Pterygota</taxon>
        <taxon>Neoptera</taxon>
        <taxon>Endopterygota</taxon>
        <taxon>Coleoptera</taxon>
        <taxon>Polyphaga</taxon>
        <taxon>Scarabaeiformia</taxon>
        <taxon>Scarabaeidae</taxon>
        <taxon>Rutelinae</taxon>
        <taxon>Popillia</taxon>
    </lineage>
</organism>
<evidence type="ECO:0000256" key="1">
    <source>
        <dbReference type="SAM" id="MobiDB-lite"/>
    </source>
</evidence>
<reference evidence="2 3" key="1">
    <citation type="journal article" date="2024" name="BMC Genomics">
        <title>De novo assembly and annotation of Popillia japonica's genome with initial clues to its potential as an invasive pest.</title>
        <authorList>
            <person name="Cucini C."/>
            <person name="Boschi S."/>
            <person name="Funari R."/>
            <person name="Cardaioli E."/>
            <person name="Iannotti N."/>
            <person name="Marturano G."/>
            <person name="Paoli F."/>
            <person name="Bruttini M."/>
            <person name="Carapelli A."/>
            <person name="Frati F."/>
            <person name="Nardi F."/>
        </authorList>
    </citation>
    <scope>NUCLEOTIDE SEQUENCE [LARGE SCALE GENOMIC DNA]</scope>
    <source>
        <strain evidence="2">DMR45628</strain>
    </source>
</reference>
<proteinExistence type="predicted"/>
<keyword evidence="3" id="KW-1185">Reference proteome</keyword>
<dbReference type="PANTHER" id="PTHR45786:SF74">
    <property type="entry name" value="ATP-DEPENDENT DNA HELICASE"/>
    <property type="match status" value="1"/>
</dbReference>
<evidence type="ECO:0000313" key="3">
    <source>
        <dbReference type="Proteomes" id="UP001458880"/>
    </source>
</evidence>
<accession>A0AAW1HUJ2</accession>